<dbReference type="OMA" id="ICNHRYQ"/>
<dbReference type="PROSITE" id="PS50240">
    <property type="entry name" value="TRYPSIN_DOM"/>
    <property type="match status" value="1"/>
</dbReference>
<dbReference type="FunFam" id="2.40.10.10:FF:000039">
    <property type="entry name" value="Brain-specific serine protease 4"/>
    <property type="match status" value="1"/>
</dbReference>
<dbReference type="PROSITE" id="PS00134">
    <property type="entry name" value="TRYPSIN_HIS"/>
    <property type="match status" value="1"/>
</dbReference>
<dbReference type="InterPro" id="IPR051487">
    <property type="entry name" value="Ser/Thr_Proteases_Immune/Dev"/>
</dbReference>
<name>A0A8C8WHW3_PANLE</name>
<dbReference type="PANTHER" id="PTHR24256">
    <property type="entry name" value="TRYPTASE-RELATED"/>
    <property type="match status" value="1"/>
</dbReference>
<comment type="similarity">
    <text evidence="3">Belongs to the peptidase S1 family. CLIP subfamily.</text>
</comment>
<dbReference type="Proteomes" id="UP000694399">
    <property type="component" value="Chromosome A3"/>
</dbReference>
<dbReference type="Ensembl" id="ENSPLOT00000003946.1">
    <property type="protein sequence ID" value="ENSPLOP00000003586.1"/>
    <property type="gene ID" value="ENSPLOG00000002584.1"/>
</dbReference>
<gene>
    <name evidence="8" type="primary">PRSS50</name>
</gene>
<comment type="function">
    <text evidence="5">Tryptase is the major neutral protease present in mast cells and is secreted upon the coupled activation-degranulation response of this cell type.</text>
</comment>
<keyword evidence="9" id="KW-1185">Reference proteome</keyword>
<comment type="subunit">
    <text evidence="1">Homotetramer.</text>
</comment>
<dbReference type="EC" id="3.4.21.59" evidence="6"/>
<evidence type="ECO:0000313" key="8">
    <source>
        <dbReference type="Ensembl" id="ENSPLOP00000003586.1"/>
    </source>
</evidence>
<dbReference type="Pfam" id="PF00089">
    <property type="entry name" value="Trypsin"/>
    <property type="match status" value="1"/>
</dbReference>
<dbReference type="CDD" id="cd00190">
    <property type="entry name" value="Tryp_SPc"/>
    <property type="match status" value="1"/>
</dbReference>
<evidence type="ECO:0000256" key="4">
    <source>
        <dbReference type="ARBA" id="ARBA00050838"/>
    </source>
</evidence>
<evidence type="ECO:0000259" key="7">
    <source>
        <dbReference type="PROSITE" id="PS50240"/>
    </source>
</evidence>
<dbReference type="InterPro" id="IPR043504">
    <property type="entry name" value="Peptidase_S1_PA_chymotrypsin"/>
</dbReference>
<evidence type="ECO:0000256" key="5">
    <source>
        <dbReference type="ARBA" id="ARBA00054350"/>
    </source>
</evidence>
<organism evidence="8 9">
    <name type="scientific">Panthera leo</name>
    <name type="common">Lion</name>
    <dbReference type="NCBI Taxonomy" id="9689"/>
    <lineage>
        <taxon>Eukaryota</taxon>
        <taxon>Metazoa</taxon>
        <taxon>Chordata</taxon>
        <taxon>Craniata</taxon>
        <taxon>Vertebrata</taxon>
        <taxon>Euteleostomi</taxon>
        <taxon>Mammalia</taxon>
        <taxon>Eutheria</taxon>
        <taxon>Laurasiatheria</taxon>
        <taxon>Carnivora</taxon>
        <taxon>Feliformia</taxon>
        <taxon>Felidae</taxon>
        <taxon>Pantherinae</taxon>
        <taxon>Panthera</taxon>
    </lineage>
</organism>
<evidence type="ECO:0000256" key="3">
    <source>
        <dbReference type="ARBA" id="ARBA00024195"/>
    </source>
</evidence>
<accession>A0A8C8WHW3</accession>
<dbReference type="GeneTree" id="ENSGT00940000162593"/>
<evidence type="ECO:0000256" key="1">
    <source>
        <dbReference type="ARBA" id="ARBA00011881"/>
    </source>
</evidence>
<dbReference type="GO" id="GO:0006508">
    <property type="term" value="P:proteolysis"/>
    <property type="evidence" value="ECO:0007669"/>
    <property type="project" value="InterPro"/>
</dbReference>
<dbReference type="InterPro" id="IPR001314">
    <property type="entry name" value="Peptidase_S1A"/>
</dbReference>
<dbReference type="SUPFAM" id="SSF50494">
    <property type="entry name" value="Trypsin-like serine proteases"/>
    <property type="match status" value="1"/>
</dbReference>
<sequence>PVPIVWGTALTCGASVASRPLSFAGLYMVKGKLVEVGKWPWQVSILFLGAYICSGSLIHHQWVLTAAHCLERSKDPKKYSVRVGVQQVSGNGTWLLLTRIVIHEDFHNLLSQDIALLKLRDPISWSPLIQPVCLPNTKFKLSLGTMCWVIGQDLSVSSETSSTPYSLQEVAVRIISNGICRQQYQFLFLKKEKFIGKDMLCASSELGMDSCQANSGSPLVCQVNNSWIQVGVVSWSFLCNRKAPPIYLQVTSYRHWIWERVNGFGVALAEGGSV</sequence>
<evidence type="ECO:0000256" key="2">
    <source>
        <dbReference type="ARBA" id="ARBA00023157"/>
    </source>
</evidence>
<proteinExistence type="inferred from homology"/>
<dbReference type="InterPro" id="IPR001254">
    <property type="entry name" value="Trypsin_dom"/>
</dbReference>
<dbReference type="GO" id="GO:0004252">
    <property type="term" value="F:serine-type endopeptidase activity"/>
    <property type="evidence" value="ECO:0007669"/>
    <property type="project" value="UniProtKB-EC"/>
</dbReference>
<reference evidence="8" key="1">
    <citation type="journal article" date="2019" name="bioRxiv">
        <title>Long live the king: chromosome-level assembly of the lion (Panthera leo) using linked-read, Hi-C, and long read data.</title>
        <authorList>
            <person name="Armstrong E.E."/>
            <person name="Taylor R.W."/>
            <person name="Miller D.E."/>
            <person name="Kaelin C."/>
            <person name="Barsh G."/>
            <person name="Hadly E.A."/>
            <person name="Petrov D."/>
        </authorList>
    </citation>
    <scope>NUCLEOTIDE SEQUENCE [LARGE SCALE GENOMIC DNA]</scope>
</reference>
<reference evidence="8" key="3">
    <citation type="submission" date="2025-09" db="UniProtKB">
        <authorList>
            <consortium name="Ensembl"/>
        </authorList>
    </citation>
    <scope>IDENTIFICATION</scope>
</reference>
<dbReference type="PRINTS" id="PR00722">
    <property type="entry name" value="CHYMOTRYPSIN"/>
</dbReference>
<evidence type="ECO:0000256" key="6">
    <source>
        <dbReference type="ARBA" id="ARBA00066748"/>
    </source>
</evidence>
<dbReference type="AlphaFoldDB" id="A0A8C8WHW3"/>
<evidence type="ECO:0000313" key="9">
    <source>
        <dbReference type="Proteomes" id="UP000694399"/>
    </source>
</evidence>
<protein>
    <recommendedName>
        <fullName evidence="6">tryptase</fullName>
        <ecNumber evidence="6">3.4.21.59</ecNumber>
    </recommendedName>
</protein>
<dbReference type="InterPro" id="IPR009003">
    <property type="entry name" value="Peptidase_S1_PA"/>
</dbReference>
<dbReference type="Gene3D" id="2.40.10.10">
    <property type="entry name" value="Trypsin-like serine proteases"/>
    <property type="match status" value="2"/>
</dbReference>
<dbReference type="SMART" id="SM00020">
    <property type="entry name" value="Tryp_SPc"/>
    <property type="match status" value="1"/>
</dbReference>
<feature type="domain" description="Peptidase S1" evidence="7">
    <location>
        <begin position="28"/>
        <end position="262"/>
    </location>
</feature>
<keyword evidence="2" id="KW-1015">Disulfide bond</keyword>
<comment type="catalytic activity">
    <reaction evidence="4">
        <text>Preferential cleavage: Arg-|-Xaa, Lys-|-Xaa, but with more restricted specificity than trypsin.</text>
        <dbReference type="EC" id="3.4.21.59"/>
    </reaction>
</comment>
<reference evidence="8" key="2">
    <citation type="submission" date="2025-08" db="UniProtKB">
        <authorList>
            <consortium name="Ensembl"/>
        </authorList>
    </citation>
    <scope>IDENTIFICATION</scope>
</reference>
<dbReference type="InterPro" id="IPR018114">
    <property type="entry name" value="TRYPSIN_HIS"/>
</dbReference>